<evidence type="ECO:0000259" key="1">
    <source>
        <dbReference type="Pfam" id="PF05913"/>
    </source>
</evidence>
<dbReference type="SUPFAM" id="SSF51445">
    <property type="entry name" value="(Trans)glycosidases"/>
    <property type="match status" value="1"/>
</dbReference>
<accession>C2CHT1</accession>
<gene>
    <name evidence="3" type="ORF">HMPREF0077_1041</name>
</gene>
<name>C2CHT1_9FIRM</name>
<dbReference type="InterPro" id="IPR043797">
    <property type="entry name" value="MupG_N"/>
</dbReference>
<dbReference type="PANTHER" id="PTHR38435">
    <property type="match status" value="1"/>
</dbReference>
<dbReference type="PANTHER" id="PTHR38435:SF1">
    <property type="entry name" value="DUF871 DOMAIN-CONTAINING PROTEIN"/>
    <property type="match status" value="1"/>
</dbReference>
<evidence type="ECO:0008006" key="5">
    <source>
        <dbReference type="Google" id="ProtNLM"/>
    </source>
</evidence>
<feature type="domain" description="6-phospho-N-acetylmuramidase N-terminal" evidence="2">
    <location>
        <begin position="4"/>
        <end position="238"/>
    </location>
</feature>
<dbReference type="Pfam" id="PF05913">
    <property type="entry name" value="MupG_C"/>
    <property type="match status" value="1"/>
</dbReference>
<feature type="domain" description="6-phospho-N-acetylmuramidase C-terminal" evidence="1">
    <location>
        <begin position="246"/>
        <end position="360"/>
    </location>
</feature>
<dbReference type="RefSeq" id="WP_004837158.1">
    <property type="nucleotide sequence ID" value="NZ_GG666297.1"/>
</dbReference>
<dbReference type="eggNOG" id="COG3589">
    <property type="taxonomic scope" value="Bacteria"/>
</dbReference>
<dbReference type="EMBL" id="ACGC01000051">
    <property type="protein sequence ID" value="EEI82856.1"/>
    <property type="molecule type" value="Genomic_DNA"/>
</dbReference>
<dbReference type="Pfam" id="PF19200">
    <property type="entry name" value="MupG_N"/>
    <property type="match status" value="1"/>
</dbReference>
<dbReference type="InterPro" id="IPR013785">
    <property type="entry name" value="Aldolase_TIM"/>
</dbReference>
<dbReference type="InterPro" id="IPR008589">
    <property type="entry name" value="MupG"/>
</dbReference>
<dbReference type="Gene3D" id="2.40.100.10">
    <property type="entry name" value="Cyclophilin-like"/>
    <property type="match status" value="1"/>
</dbReference>
<sequence length="367" mass="42692">MRKLGISIYPEHSTEEKDYEYIKLASRNGFSRIFTCLLSVKDTKDNTIKNFKSFILKAHELGFKVSVDTNREVFEFFGATASDISVFARMGVDIIRLDWAMSDYENIILTNNPYSILIEFNASSDISLDLLIKNGANRTNMSTCHNFYPQEYTGLSKRRFDYFTDKYYKQALPVHGFISSNNENTFGPWPVYKGLCTLEEHRGKDIGYQLRYMIANRKINDIIIGNAYASEEELEKLGKIDLSIPSLEVDENYDIIKVEKEIMYNFTHSDRIDSSEYFIRSSVTRSYGKDKDIPYRNCKKEYFEKGDILIVNNNLSHYRGEVEIVKKKIKNTGERNLVGRLNFDEQVIMDMISEKNPFKLIKGEKNE</sequence>
<dbReference type="InterPro" id="IPR043894">
    <property type="entry name" value="MupG_C"/>
</dbReference>
<dbReference type="InterPro" id="IPR029000">
    <property type="entry name" value="Cyclophilin-like_dom_sf"/>
</dbReference>
<evidence type="ECO:0000259" key="2">
    <source>
        <dbReference type="Pfam" id="PF19200"/>
    </source>
</evidence>
<evidence type="ECO:0000313" key="4">
    <source>
        <dbReference type="Proteomes" id="UP000003744"/>
    </source>
</evidence>
<reference evidence="3 4" key="1">
    <citation type="submission" date="2009-01" db="EMBL/GenBank/DDBJ databases">
        <authorList>
            <person name="Qin X."/>
            <person name="Bachman B."/>
            <person name="Battles P."/>
            <person name="Bell A."/>
            <person name="Bess C."/>
            <person name="Bickham C."/>
            <person name="Chaboub L."/>
            <person name="Chen D."/>
            <person name="Coyle M."/>
            <person name="Deiros D.R."/>
            <person name="Dinh H."/>
            <person name="Forbes L."/>
            <person name="Fowler G."/>
            <person name="Francisco L."/>
            <person name="Fu Q."/>
            <person name="Gubbala S."/>
            <person name="Hale W."/>
            <person name="Han Y."/>
            <person name="Hemphill L."/>
            <person name="Highlander S.K."/>
            <person name="Hirani K."/>
            <person name="Hogues M."/>
            <person name="Jackson L."/>
            <person name="Jakkamsetti A."/>
            <person name="Javaid M."/>
            <person name="Jiang H."/>
            <person name="Korchina V."/>
            <person name="Kovar C."/>
            <person name="Lara F."/>
            <person name="Lee S."/>
            <person name="Mata R."/>
            <person name="Mathew T."/>
            <person name="Moen C."/>
            <person name="Morales K."/>
            <person name="Munidasa M."/>
            <person name="Nazareth L."/>
            <person name="Ngo R."/>
            <person name="Nguyen L."/>
            <person name="Okwuonu G."/>
            <person name="Ongeri F."/>
            <person name="Patil S."/>
            <person name="Petrosino J."/>
            <person name="Pham C."/>
            <person name="Pham P."/>
            <person name="Pu L.-L."/>
            <person name="Puazo M."/>
            <person name="Raj R."/>
            <person name="Reid J."/>
            <person name="Rouhana J."/>
            <person name="Saada N."/>
            <person name="Shang Y."/>
            <person name="Simmons D."/>
            <person name="Thornton R."/>
            <person name="Warren J."/>
            <person name="Weissenberger G."/>
            <person name="Zhang J."/>
            <person name="Zhang L."/>
            <person name="Zhou C."/>
            <person name="Zhu D."/>
            <person name="Muzny D."/>
            <person name="Worley K."/>
            <person name="Gibbs R."/>
        </authorList>
    </citation>
    <scope>NUCLEOTIDE SEQUENCE [LARGE SCALE GENOMIC DNA]</scope>
    <source>
        <strain evidence="3 4">ATCC 35098</strain>
    </source>
</reference>
<dbReference type="AlphaFoldDB" id="C2CHT1"/>
<dbReference type="InterPro" id="IPR017853">
    <property type="entry name" value="GH"/>
</dbReference>
<comment type="caution">
    <text evidence="3">The sequence shown here is derived from an EMBL/GenBank/DDBJ whole genome shotgun (WGS) entry which is preliminary data.</text>
</comment>
<evidence type="ECO:0000313" key="3">
    <source>
        <dbReference type="EMBL" id="EEI82856.1"/>
    </source>
</evidence>
<dbReference type="Gene3D" id="3.20.20.70">
    <property type="entry name" value="Aldolase class I"/>
    <property type="match status" value="1"/>
</dbReference>
<dbReference type="Proteomes" id="UP000003744">
    <property type="component" value="Unassembled WGS sequence"/>
</dbReference>
<organism evidence="3 4">
    <name type="scientific">Anaerococcus tetradius ATCC 35098</name>
    <dbReference type="NCBI Taxonomy" id="525255"/>
    <lineage>
        <taxon>Bacteria</taxon>
        <taxon>Bacillati</taxon>
        <taxon>Bacillota</taxon>
        <taxon>Tissierellia</taxon>
        <taxon>Tissierellales</taxon>
        <taxon>Peptoniphilaceae</taxon>
        <taxon>Anaerococcus</taxon>
    </lineage>
</organism>
<protein>
    <recommendedName>
        <fullName evidence="5">Outer surface protein</fullName>
    </recommendedName>
</protein>
<proteinExistence type="predicted"/>
<dbReference type="HOGENOM" id="CLU_065324_1_0_9"/>
<dbReference type="SUPFAM" id="SSF50891">
    <property type="entry name" value="Cyclophilin-like"/>
    <property type="match status" value="1"/>
</dbReference>